<evidence type="ECO:0000259" key="4">
    <source>
        <dbReference type="PROSITE" id="PS01124"/>
    </source>
</evidence>
<sequence>MSGNELRDIHLFSRKLISEGVKKSLLLRAHLAYKASTIQSYSMSTIPIRQLQTAPQPPHFNIRDLRYLLDGQDMTQTLHRHDFFYVLALKEAEGQHDIDFVSYPVSNYNVFIVRPGQVHSLLLKAGSNGYLMQFNDVFYAGNDYGSRQILRKAGSINRYQLEAAQFEKLAGILKAITNEYILRQKKYLEVMQANMAIFFIELIRASTSADITIEQYHIQEKLETLLDLIGTNISTCKQVSQYAEMMHLSTYQLNAITKQTLQKTCSELISDHIILEAKRYLLATPDQISTIAAHLGYEDVSYFIRLFRKHTGHTPEAFRQNFR</sequence>
<dbReference type="InterPro" id="IPR018060">
    <property type="entry name" value="HTH_AraC"/>
</dbReference>
<dbReference type="PROSITE" id="PS01124">
    <property type="entry name" value="HTH_ARAC_FAMILY_2"/>
    <property type="match status" value="1"/>
</dbReference>
<dbReference type="EMBL" id="JAICCF010000005">
    <property type="protein sequence ID" value="MBW8687499.1"/>
    <property type="molecule type" value="Genomic_DNA"/>
</dbReference>
<reference evidence="5 6" key="1">
    <citation type="submission" date="2021-08" db="EMBL/GenBank/DDBJ databases">
        <title>The genome sequence of Chitinophaga sp. B61.</title>
        <authorList>
            <person name="Zhang X."/>
        </authorList>
    </citation>
    <scope>NUCLEOTIDE SEQUENCE [LARGE SCALE GENOMIC DNA]</scope>
    <source>
        <strain evidence="5 6">B61</strain>
    </source>
</reference>
<feature type="domain" description="HTH araC/xylS-type" evidence="4">
    <location>
        <begin position="223"/>
        <end position="321"/>
    </location>
</feature>
<dbReference type="SMART" id="SM00342">
    <property type="entry name" value="HTH_ARAC"/>
    <property type="match status" value="1"/>
</dbReference>
<keyword evidence="1" id="KW-0805">Transcription regulation</keyword>
<keyword evidence="3" id="KW-0804">Transcription</keyword>
<comment type="caution">
    <text evidence="5">The sequence shown here is derived from an EMBL/GenBank/DDBJ whole genome shotgun (WGS) entry which is preliminary data.</text>
</comment>
<dbReference type="Gene3D" id="1.10.10.60">
    <property type="entry name" value="Homeodomain-like"/>
    <property type="match status" value="1"/>
</dbReference>
<protein>
    <submittedName>
        <fullName evidence="5">Helix-turn-helix domain-containing protein</fullName>
    </submittedName>
</protein>
<evidence type="ECO:0000313" key="5">
    <source>
        <dbReference type="EMBL" id="MBW8687499.1"/>
    </source>
</evidence>
<proteinExistence type="predicted"/>
<organism evidence="5 6">
    <name type="scientific">Chitinophaga rhizophila</name>
    <dbReference type="NCBI Taxonomy" id="2866212"/>
    <lineage>
        <taxon>Bacteria</taxon>
        <taxon>Pseudomonadati</taxon>
        <taxon>Bacteroidota</taxon>
        <taxon>Chitinophagia</taxon>
        <taxon>Chitinophagales</taxon>
        <taxon>Chitinophagaceae</taxon>
        <taxon>Chitinophaga</taxon>
    </lineage>
</organism>
<dbReference type="InterPro" id="IPR020449">
    <property type="entry name" value="Tscrpt_reg_AraC-type_HTH"/>
</dbReference>
<keyword evidence="2" id="KW-0238">DNA-binding</keyword>
<dbReference type="Proteomes" id="UP000812961">
    <property type="component" value="Unassembled WGS sequence"/>
</dbReference>
<dbReference type="SUPFAM" id="SSF46689">
    <property type="entry name" value="Homeodomain-like"/>
    <property type="match status" value="1"/>
</dbReference>
<dbReference type="Pfam" id="PF12833">
    <property type="entry name" value="HTH_18"/>
    <property type="match status" value="1"/>
</dbReference>
<dbReference type="RefSeq" id="WP_220252831.1">
    <property type="nucleotide sequence ID" value="NZ_JAICCF010000005.1"/>
</dbReference>
<dbReference type="PANTHER" id="PTHR43280:SF2">
    <property type="entry name" value="HTH-TYPE TRANSCRIPTIONAL REGULATOR EXSA"/>
    <property type="match status" value="1"/>
</dbReference>
<evidence type="ECO:0000256" key="1">
    <source>
        <dbReference type="ARBA" id="ARBA00023015"/>
    </source>
</evidence>
<dbReference type="PRINTS" id="PR00032">
    <property type="entry name" value="HTHARAC"/>
</dbReference>
<name>A0ABS7GIJ2_9BACT</name>
<accession>A0ABS7GIJ2</accession>
<evidence type="ECO:0000256" key="2">
    <source>
        <dbReference type="ARBA" id="ARBA00023125"/>
    </source>
</evidence>
<gene>
    <name evidence="5" type="ORF">K1Y79_24395</name>
</gene>
<evidence type="ECO:0000256" key="3">
    <source>
        <dbReference type="ARBA" id="ARBA00023163"/>
    </source>
</evidence>
<keyword evidence="6" id="KW-1185">Reference proteome</keyword>
<dbReference type="PANTHER" id="PTHR43280">
    <property type="entry name" value="ARAC-FAMILY TRANSCRIPTIONAL REGULATOR"/>
    <property type="match status" value="1"/>
</dbReference>
<dbReference type="InterPro" id="IPR009057">
    <property type="entry name" value="Homeodomain-like_sf"/>
</dbReference>
<evidence type="ECO:0000313" key="6">
    <source>
        <dbReference type="Proteomes" id="UP000812961"/>
    </source>
</evidence>